<protein>
    <submittedName>
        <fullName evidence="3">Uncharacterized protein</fullName>
    </submittedName>
</protein>
<evidence type="ECO:0000313" key="3">
    <source>
        <dbReference type="EMBL" id="KFE44861.1"/>
    </source>
</evidence>
<keyword evidence="1" id="KW-0175">Coiled coil</keyword>
<proteinExistence type="predicted"/>
<dbReference type="EMBL" id="JPQT01000155">
    <property type="protein sequence ID" value="KFE44861.1"/>
    <property type="molecule type" value="Genomic_DNA"/>
</dbReference>
<dbReference type="AlphaFoldDB" id="A0A085UNU8"/>
<evidence type="ECO:0000256" key="2">
    <source>
        <dbReference type="SAM" id="Phobius"/>
    </source>
</evidence>
<keyword evidence="2" id="KW-0812">Transmembrane</keyword>
<name>A0A085UNU8_PSESX</name>
<evidence type="ECO:0000313" key="4">
    <source>
        <dbReference type="Proteomes" id="UP000028643"/>
    </source>
</evidence>
<reference evidence="3 4" key="1">
    <citation type="submission" date="2014-07" db="EMBL/GenBank/DDBJ databases">
        <title>Draft Genome Sequences of Environmental Pseudomonas syringae strains.</title>
        <authorList>
            <person name="Baltrus D.A."/>
            <person name="Berge O."/>
            <person name="Morris C."/>
        </authorList>
    </citation>
    <scope>NUCLEOTIDE SEQUENCE [LARGE SCALE GENOMIC DNA]</scope>
    <source>
        <strain evidence="3 4">CEB003</strain>
    </source>
</reference>
<evidence type="ECO:0000256" key="1">
    <source>
        <dbReference type="SAM" id="Coils"/>
    </source>
</evidence>
<keyword evidence="2" id="KW-1133">Transmembrane helix</keyword>
<dbReference type="Proteomes" id="UP000028643">
    <property type="component" value="Unassembled WGS sequence"/>
</dbReference>
<comment type="caution">
    <text evidence="3">The sequence shown here is derived from an EMBL/GenBank/DDBJ whole genome shotgun (WGS) entry which is preliminary data.</text>
</comment>
<dbReference type="PATRIC" id="fig|317.174.peg.5832"/>
<organism evidence="3 4">
    <name type="scientific">Pseudomonas syringae</name>
    <dbReference type="NCBI Taxonomy" id="317"/>
    <lineage>
        <taxon>Bacteria</taxon>
        <taxon>Pseudomonadati</taxon>
        <taxon>Pseudomonadota</taxon>
        <taxon>Gammaproteobacteria</taxon>
        <taxon>Pseudomonadales</taxon>
        <taxon>Pseudomonadaceae</taxon>
        <taxon>Pseudomonas</taxon>
    </lineage>
</organism>
<sequence length="244" mass="28219">MAEVLMEDNHIKMSLGSIVTTGATLIGGTAGIVIWIFTQYIIPLQISNYTQRNAELEQQATLLNNESSSRKIAIVKLEHELLSFKERRDEEIKKSNNHIKFLESKNLFVLGNPYPYMLDKVKVGDQVAKIKEAYPEGKIEASDVEQSRPYYIVRDVSTVFDRILYSYDFKTQKVTTVSYLVNDEYHDYKEFMLTKATDSLGTPYKSSVRNSYRWSNRKYGDVYLMGGDTYQIMTSDYSPMIWED</sequence>
<gene>
    <name evidence="3" type="ORF">IV02_28550</name>
</gene>
<feature type="transmembrane region" description="Helical" evidence="2">
    <location>
        <begin position="15"/>
        <end position="37"/>
    </location>
</feature>
<accession>A0A085UNU8</accession>
<feature type="coiled-coil region" evidence="1">
    <location>
        <begin position="46"/>
        <end position="94"/>
    </location>
</feature>
<keyword evidence="2" id="KW-0472">Membrane</keyword>